<protein>
    <submittedName>
        <fullName evidence="3">Glycosyltransferase involved in cell wall biosynthesis</fullName>
    </submittedName>
</protein>
<dbReference type="CDD" id="cd03809">
    <property type="entry name" value="GT4_MtfB-like"/>
    <property type="match status" value="1"/>
</dbReference>
<dbReference type="PANTHER" id="PTHR46401:SF2">
    <property type="entry name" value="GLYCOSYLTRANSFERASE WBBK-RELATED"/>
    <property type="match status" value="1"/>
</dbReference>
<dbReference type="GO" id="GO:0016757">
    <property type="term" value="F:glycosyltransferase activity"/>
    <property type="evidence" value="ECO:0007669"/>
    <property type="project" value="InterPro"/>
</dbReference>
<evidence type="ECO:0000313" key="4">
    <source>
        <dbReference type="Proteomes" id="UP000256988"/>
    </source>
</evidence>
<sequence>MTTYFDYSTMIRWEGAPTGIPRTEYCLAQEILNTDSKTKLVVINDDLQAFHHLDRQAQGFSIGGAVEFSKDDILISAGANWAFTCYVQQIQSLKTIGVRYFQLFYDLIPYLYPYYYKDGTGFGDYIGNWTKQTLALCDGAYAISNCTKRDLAKFAQLSDTEMDQIEVVRLGEDFVQETRGNHPRRFSYSEEFLLSVGTLEIRKNQTCLLQAYRILAERHGSGISLPKLVLVGRPGWIDGNVSFQVANDRLLKDLVQVVTDASDAELTELYQHSLFTLFPAIYEGWGLPVAESLRYGKPCVCSDTSSMLEIAPSLTLFASPYDANAWADQIESLLLNRDKLASCSALIGREYRPTTWKSTAEHILGHTQKLIGDKI</sequence>
<gene>
    <name evidence="3" type="ORF">DFO60_2955</name>
</gene>
<reference evidence="3 4" key="1">
    <citation type="submission" date="2018-07" db="EMBL/GenBank/DDBJ databases">
        <title>Genome sequencing of rice bacterial endophytes.</title>
        <authorList>
            <person name="Venturi V."/>
        </authorList>
    </citation>
    <scope>NUCLEOTIDE SEQUENCE [LARGE SCALE GENOMIC DNA]</scope>
    <source>
        <strain evidence="3 4">AG1002</strain>
    </source>
</reference>
<dbReference type="EMBL" id="QRDL01000004">
    <property type="protein sequence ID" value="RED02916.1"/>
    <property type="molecule type" value="Genomic_DNA"/>
</dbReference>
<evidence type="ECO:0000313" key="3">
    <source>
        <dbReference type="EMBL" id="RED02916.1"/>
    </source>
</evidence>
<dbReference type="Gene3D" id="3.40.50.2000">
    <property type="entry name" value="Glycogen Phosphorylase B"/>
    <property type="match status" value="1"/>
</dbReference>
<feature type="domain" description="Glycosyl transferase family 1" evidence="2">
    <location>
        <begin position="190"/>
        <end position="343"/>
    </location>
</feature>
<dbReference type="RefSeq" id="WP_115946284.1">
    <property type="nucleotide sequence ID" value="NZ_QRDL01000004.1"/>
</dbReference>
<name>A0A3D9EIT3_ECTOL</name>
<keyword evidence="1 3" id="KW-0808">Transferase</keyword>
<proteinExistence type="predicted"/>
<evidence type="ECO:0000256" key="1">
    <source>
        <dbReference type="ARBA" id="ARBA00022679"/>
    </source>
</evidence>
<organism evidence="3 4">
    <name type="scientific">Ectopseudomonas oleovorans</name>
    <name type="common">Pseudomonas oleovorans</name>
    <dbReference type="NCBI Taxonomy" id="301"/>
    <lineage>
        <taxon>Bacteria</taxon>
        <taxon>Pseudomonadati</taxon>
        <taxon>Pseudomonadota</taxon>
        <taxon>Gammaproteobacteria</taxon>
        <taxon>Pseudomonadales</taxon>
        <taxon>Pseudomonadaceae</taxon>
        <taxon>Ectopseudomonas</taxon>
    </lineage>
</organism>
<dbReference type="SUPFAM" id="SSF53756">
    <property type="entry name" value="UDP-Glycosyltransferase/glycogen phosphorylase"/>
    <property type="match status" value="1"/>
</dbReference>
<dbReference type="AlphaFoldDB" id="A0A3D9EIT3"/>
<accession>A0A3D9EIT3</accession>
<dbReference type="Pfam" id="PF00534">
    <property type="entry name" value="Glycos_transf_1"/>
    <property type="match status" value="1"/>
</dbReference>
<dbReference type="PANTHER" id="PTHR46401">
    <property type="entry name" value="GLYCOSYLTRANSFERASE WBBK-RELATED"/>
    <property type="match status" value="1"/>
</dbReference>
<dbReference type="Proteomes" id="UP000256988">
    <property type="component" value="Unassembled WGS sequence"/>
</dbReference>
<dbReference type="InterPro" id="IPR001296">
    <property type="entry name" value="Glyco_trans_1"/>
</dbReference>
<comment type="caution">
    <text evidence="3">The sequence shown here is derived from an EMBL/GenBank/DDBJ whole genome shotgun (WGS) entry which is preliminary data.</text>
</comment>
<evidence type="ECO:0000259" key="2">
    <source>
        <dbReference type="Pfam" id="PF00534"/>
    </source>
</evidence>